<evidence type="ECO:0008006" key="5">
    <source>
        <dbReference type="Google" id="ProtNLM"/>
    </source>
</evidence>
<keyword evidence="1" id="KW-0812">Transmembrane</keyword>
<dbReference type="AlphaFoldDB" id="A0A2W0HFN5"/>
<evidence type="ECO:0000313" key="4">
    <source>
        <dbReference type="Proteomes" id="UP000248066"/>
    </source>
</evidence>
<accession>A0A2W0HFN5</accession>
<keyword evidence="1" id="KW-0472">Membrane</keyword>
<protein>
    <recommendedName>
        <fullName evidence="5">DUF3592 domain-containing protein</fullName>
    </recommendedName>
</protein>
<comment type="caution">
    <text evidence="3">The sequence shown here is derived from an EMBL/GenBank/DDBJ whole genome shotgun (WGS) entry which is preliminary data.</text>
</comment>
<dbReference type="OrthoDB" id="2357153at2"/>
<feature type="transmembrane region" description="Helical" evidence="1">
    <location>
        <begin position="120"/>
        <end position="144"/>
    </location>
</feature>
<dbReference type="EMBL" id="PDOF01000001">
    <property type="protein sequence ID" value="PYZ98750.1"/>
    <property type="molecule type" value="Genomic_DNA"/>
</dbReference>
<evidence type="ECO:0000256" key="1">
    <source>
        <dbReference type="SAM" id="Phobius"/>
    </source>
</evidence>
<gene>
    <name evidence="3" type="ORF">CR205_09300</name>
</gene>
<keyword evidence="2" id="KW-0732">Signal</keyword>
<evidence type="ECO:0000256" key="2">
    <source>
        <dbReference type="SAM" id="SignalP"/>
    </source>
</evidence>
<feature type="chain" id="PRO_5016087669" description="DUF3592 domain-containing protein" evidence="2">
    <location>
        <begin position="25"/>
        <end position="153"/>
    </location>
</feature>
<reference evidence="3 4" key="1">
    <citation type="submission" date="2017-10" db="EMBL/GenBank/DDBJ databases">
        <title>Bacillus sp. nov., a halophilic bacterium isolated from a Yangshapao Lake.</title>
        <authorList>
            <person name="Wang H."/>
        </authorList>
    </citation>
    <scope>NUCLEOTIDE SEQUENCE [LARGE SCALE GENOMIC DNA]</scope>
    <source>
        <strain evidence="3 4">YSP-3</strain>
    </source>
</reference>
<keyword evidence="1" id="KW-1133">Transmembrane helix</keyword>
<proteinExistence type="predicted"/>
<name>A0A2W0HFN5_9BACI</name>
<sequence>MNRKFPAVILSFLLALLLASPVHALSWAYDFVVWDGKVYEVTEEELAPEEVAGQIGSVRTQANENTGSYYGNASNAYPRGTPYFSIDGVSEREAIVVQDDESRLLVAEFRDSAPFHWMNVVIGAIPFLLILAGVGAVVLIGIYVNKTRQHEKT</sequence>
<dbReference type="Proteomes" id="UP000248066">
    <property type="component" value="Unassembled WGS sequence"/>
</dbReference>
<dbReference type="RefSeq" id="WP_110518876.1">
    <property type="nucleotide sequence ID" value="NZ_PDOF01000001.1"/>
</dbReference>
<feature type="signal peptide" evidence="2">
    <location>
        <begin position="1"/>
        <end position="24"/>
    </location>
</feature>
<organism evidence="3 4">
    <name type="scientific">Alteribacter lacisalsi</name>
    <dbReference type="NCBI Taxonomy" id="2045244"/>
    <lineage>
        <taxon>Bacteria</taxon>
        <taxon>Bacillati</taxon>
        <taxon>Bacillota</taxon>
        <taxon>Bacilli</taxon>
        <taxon>Bacillales</taxon>
        <taxon>Bacillaceae</taxon>
        <taxon>Alteribacter</taxon>
    </lineage>
</organism>
<keyword evidence="4" id="KW-1185">Reference proteome</keyword>
<evidence type="ECO:0000313" key="3">
    <source>
        <dbReference type="EMBL" id="PYZ98750.1"/>
    </source>
</evidence>